<comment type="caution">
    <text evidence="2">The sequence shown here is derived from an EMBL/GenBank/DDBJ whole genome shotgun (WGS) entry which is preliminary data.</text>
</comment>
<dbReference type="GeneID" id="300572282"/>
<feature type="compositionally biased region" description="Polar residues" evidence="1">
    <location>
        <begin position="232"/>
        <end position="249"/>
    </location>
</feature>
<dbReference type="EMBL" id="PPTA01000001">
    <property type="protein sequence ID" value="TFB07404.1"/>
    <property type="molecule type" value="Genomic_DNA"/>
</dbReference>
<organism evidence="2 3">
    <name type="scientific">Trichoderma ghanense</name>
    <dbReference type="NCBI Taxonomy" id="65468"/>
    <lineage>
        <taxon>Eukaryota</taxon>
        <taxon>Fungi</taxon>
        <taxon>Dikarya</taxon>
        <taxon>Ascomycota</taxon>
        <taxon>Pezizomycotina</taxon>
        <taxon>Sordariomycetes</taxon>
        <taxon>Hypocreomycetidae</taxon>
        <taxon>Hypocreales</taxon>
        <taxon>Hypocreaceae</taxon>
        <taxon>Trichoderma</taxon>
    </lineage>
</organism>
<evidence type="ECO:0000313" key="2">
    <source>
        <dbReference type="EMBL" id="TFB07404.1"/>
    </source>
</evidence>
<proteinExistence type="predicted"/>
<feature type="region of interest" description="Disordered" evidence="1">
    <location>
        <begin position="158"/>
        <end position="378"/>
    </location>
</feature>
<accession>A0ABY2HG60</accession>
<name>A0ABY2HG60_9HYPO</name>
<feature type="compositionally biased region" description="Polar residues" evidence="1">
    <location>
        <begin position="177"/>
        <end position="198"/>
    </location>
</feature>
<feature type="compositionally biased region" description="Basic residues" evidence="1">
    <location>
        <begin position="479"/>
        <end position="493"/>
    </location>
</feature>
<dbReference type="RefSeq" id="XP_073563605.1">
    <property type="nucleotide sequence ID" value="XM_073697832.1"/>
</dbReference>
<feature type="compositionally biased region" description="Low complexity" evidence="1">
    <location>
        <begin position="464"/>
        <end position="478"/>
    </location>
</feature>
<feature type="compositionally biased region" description="Basic and acidic residues" evidence="1">
    <location>
        <begin position="257"/>
        <end position="268"/>
    </location>
</feature>
<keyword evidence="3" id="KW-1185">Reference proteome</keyword>
<evidence type="ECO:0000313" key="3">
    <source>
        <dbReference type="Proteomes" id="UP001642720"/>
    </source>
</evidence>
<feature type="region of interest" description="Disordered" evidence="1">
    <location>
        <begin position="401"/>
        <end position="493"/>
    </location>
</feature>
<feature type="compositionally biased region" description="Basic and acidic residues" evidence="1">
    <location>
        <begin position="308"/>
        <end position="319"/>
    </location>
</feature>
<reference evidence="2 3" key="1">
    <citation type="submission" date="2018-01" db="EMBL/GenBank/DDBJ databases">
        <title>Genome characterization of the sugarcane-associated fungus Trichoderma ghanense CCMA-1212 and their application in lignocelulose bioconversion.</title>
        <authorList>
            <person name="Steindorff A.S."/>
            <person name="Mendes T.D."/>
            <person name="Vilela E.S.D."/>
            <person name="Rodrigues D.S."/>
            <person name="Formighieri E.F."/>
            <person name="Melo I.S."/>
            <person name="Favaro L.C.L."/>
        </authorList>
    </citation>
    <scope>NUCLEOTIDE SEQUENCE [LARGE SCALE GENOMIC DNA]</scope>
    <source>
        <strain evidence="2 3">CCMA-1212</strain>
    </source>
</reference>
<gene>
    <name evidence="2" type="ORF">CCMA1212_000361</name>
</gene>
<feature type="compositionally biased region" description="Polar residues" evidence="1">
    <location>
        <begin position="431"/>
        <end position="445"/>
    </location>
</feature>
<evidence type="ECO:0000256" key="1">
    <source>
        <dbReference type="SAM" id="MobiDB-lite"/>
    </source>
</evidence>
<protein>
    <submittedName>
        <fullName evidence="2">Uncharacterized protein</fullName>
    </submittedName>
</protein>
<sequence>MATVTAEDIRAVAERVRAAAEIVAPYDRREPYDFEIFEPLMKMLPKERVPYDPPPQRPDETDREYYLVWRNHFNMWLLQEIDDYFKVKGGRLPSPSSDIDDDDEVRAQEALYDQERVLRGMDIVEREFFDKPVTYENQDFEIPPEFWERQLRETRGKELPNLLSEDVGVSRGGNDETVPSSSGDRPQGTGRSSTNIWRSTEDGVGPAAEQQDMDGPVIRPSIEQSHERPASGNGTEPSILSLPQNSEPIQTRKRRRLPAEDHAVEIPSKKRRTDKHPQLSASSNTAGHKRKRDGEESLYKRSSTGESGEPRDKKRRLDAQWKPQPSQKRKRGFQEYDEELRRSQLGYEVPESKRRRVSTAGATNAEQNAQDAPTAAGSGSILAAASSLRITRARRRQLSGEDAQLLQLDQRGKPGVQEPKHSVQHPARKLSATSQNGRRPKTSASIDVKDSRRIKVIKGSMRASTIASTKDSITTKTTVKTRSRRGRGRLRST</sequence>
<feature type="compositionally biased region" description="Polar residues" evidence="1">
    <location>
        <begin position="360"/>
        <end position="371"/>
    </location>
</feature>
<dbReference type="Proteomes" id="UP001642720">
    <property type="component" value="Unassembled WGS sequence"/>
</dbReference>